<feature type="compositionally biased region" description="Basic and acidic residues" evidence="1">
    <location>
        <begin position="848"/>
        <end position="858"/>
    </location>
</feature>
<keyword evidence="3" id="KW-1185">Reference proteome</keyword>
<feature type="region of interest" description="Disordered" evidence="1">
    <location>
        <begin position="461"/>
        <end position="1022"/>
    </location>
</feature>
<evidence type="ECO:0008006" key="4">
    <source>
        <dbReference type="Google" id="ProtNLM"/>
    </source>
</evidence>
<dbReference type="SUPFAM" id="SSF55753">
    <property type="entry name" value="Actin depolymerizing proteins"/>
    <property type="match status" value="1"/>
</dbReference>
<sequence>MDATPRRRTFDIPKSDSIGLAEWTSKIKALQRQVDEDEEAETRRLEAEIAASRVSRMRRSTLQSRPLSFDSSVNKSPRVASPGSDIDHLQSPEVKQKDREAAMRKLMGQRSPVAPDFPRSKSPLDDPPSAQPRPSRFFNKPQQEPISLATSMGSRETGPRLSKHTPQQGAHGPAQFEQRRSPASSHSVLGKDGVTMLGLVPKSSGHRSRSSPRSAVVEVASLSTPPSNLRERKISTPAIAQRYVEKIESESSPKPPPSPRLRDARDHIRERTMSTPSGPGPSLQRYTGLSKPSPSSMGSTFTNKQATPPPQSRSNSSTPSTPNPHRHSYTPQSLNNEPKPKSEPPRKTFPSISQSGYTESKLSSGSRSPALPVLSPSLRQSPSPSMASTSPSRPPAPISTTTLARPVEPRPNPSLHGPKIVSYNPSPAFAERTPPKGVTPSLSRLQGRGFVQNMVKVSAKLESSTTVSPFPTPERTRSEPQKKASVRDRWAGTGPSVSTPVIPSTPVPMRKAKTVDPVNATTPGSPGASKPPRPIPMPRHKSQTFENEPDTIPALPRSPSKGILVNSMERKSASPNPPAASSDHVPGVGSSNTLVSYVKPMKTGDSEPPSSAISKTPTANNGVDELGVRKRKSSGKLREKSVSFAASPPRSKAKSVVDVLPSPSKPLSHPTKDRAKKPKRVKITTAIIRDDQSQSVPMRRTKASSNGVNPDPLKPPGGSCGSALPTPIQPTSQDLTSPSPTLPPPSGSSSHHQHPIPISLSRSRSPSPQPPARSSGQTISPEEHFPLSTRPKVTDRWERGPIIGVKPVINGKDHLTSSSTSPLSTPARGTSGKIALPGLCEAHTPSPRRTDSPEDHTPRSPALTKEPLQGRPQERNIGGKKPDSDKPQPRRPAVPHKPSRIPSTGSRARVMDVAQVWSEHEKQSSQDAPSPRIGSPNNLIEFHPVQPVGTEAGFDRQRELEMEREREQERKEQDWPPKLDVKVAVAGRDTQASGPRSPAVEENEKETSLKLPDLPNPTEKKKSSWEKYSEFIMPALEEEWTPVPSPMPTLNKSPEMATGTKEEPTALITAGAKRPDESRVDYFPIDLLSTTLNPERRTIKISPTDLITLDFPNYCVPKIDVEPLLKSTPKPAPADPDVTTVSVDVLSIVGSTSNAIKTDTNVFYDTEILTIIQRAKAKSSGLVDTKVWGWVGKDAKVGPKEEKALADLAKRYRATLVSIEQYREPADLVTVLGGTLVIRQGARAHWSSENTTMHLVRSINGVTFVDEQHLSVQSLCSGFSYCLSILQIFYVWNGRGAKLEEKKAAFDYAAGLCGDPDSVIVLDEGENDDDEMFWAVLGDGDREYAKASYWAWRAGANTADPQLWKISASSGHRFTHTPCDSIASLEDNVFILDAVWEVFVLVGAGARGKREDIRLALLTANSLVSSVGSLRPFVPPIHALVFPSRVPQDLRMAVRGLGFEVRGQDEGVEHMNILSASQALDHLNTSQWHKAALSDKTLLPLGVSPHDFN</sequence>
<feature type="region of interest" description="Disordered" evidence="1">
    <location>
        <begin position="51"/>
        <end position="445"/>
    </location>
</feature>
<evidence type="ECO:0000313" key="3">
    <source>
        <dbReference type="Proteomes" id="UP000736335"/>
    </source>
</evidence>
<comment type="caution">
    <text evidence="2">The sequence shown here is derived from an EMBL/GenBank/DDBJ whole genome shotgun (WGS) entry which is preliminary data.</text>
</comment>
<reference evidence="2" key="2">
    <citation type="submission" date="2020-11" db="EMBL/GenBank/DDBJ databases">
        <authorList>
            <consortium name="DOE Joint Genome Institute"/>
            <person name="Kuo A."/>
            <person name="Miyauchi S."/>
            <person name="Kiss E."/>
            <person name="Drula E."/>
            <person name="Kohler A."/>
            <person name="Sanchez-Garcia M."/>
            <person name="Andreopoulos B."/>
            <person name="Barry K.W."/>
            <person name="Bonito G."/>
            <person name="Buee M."/>
            <person name="Carver A."/>
            <person name="Chen C."/>
            <person name="Cichocki N."/>
            <person name="Clum A."/>
            <person name="Culley D."/>
            <person name="Crous P.W."/>
            <person name="Fauchery L."/>
            <person name="Girlanda M."/>
            <person name="Hayes R."/>
            <person name="Keri Z."/>
            <person name="Labutti K."/>
            <person name="Lipzen A."/>
            <person name="Lombard V."/>
            <person name="Magnuson J."/>
            <person name="Maillard F."/>
            <person name="Morin E."/>
            <person name="Murat C."/>
            <person name="Nolan M."/>
            <person name="Ohm R."/>
            <person name="Pangilinan J."/>
            <person name="Pereira M."/>
            <person name="Perotto S."/>
            <person name="Peter M."/>
            <person name="Riley R."/>
            <person name="Sitrit Y."/>
            <person name="Stielow B."/>
            <person name="Szollosi G."/>
            <person name="Zifcakova L."/>
            <person name="Stursova M."/>
            <person name="Spatafora J.W."/>
            <person name="Tedersoo L."/>
            <person name="Vaario L.-M."/>
            <person name="Yamada A."/>
            <person name="Yan M."/>
            <person name="Wang P."/>
            <person name="Xu J."/>
            <person name="Bruns T."/>
            <person name="Baldrian P."/>
            <person name="Vilgalys R."/>
            <person name="Henrissat B."/>
            <person name="Grigoriev I.V."/>
            <person name="Hibbett D."/>
            <person name="Nagy L.G."/>
            <person name="Martin F.M."/>
        </authorList>
    </citation>
    <scope>NUCLEOTIDE SEQUENCE</scope>
    <source>
        <strain evidence="2">UH-Tt-Lm1</strain>
    </source>
</reference>
<feature type="compositionally biased region" description="Low complexity" evidence="1">
    <location>
        <begin position="747"/>
        <end position="766"/>
    </location>
</feature>
<protein>
    <recommendedName>
        <fullName evidence="4">Gelsolin-like domain-containing protein</fullName>
    </recommendedName>
</protein>
<organism evidence="2 3">
    <name type="scientific">Thelephora terrestris</name>
    <dbReference type="NCBI Taxonomy" id="56493"/>
    <lineage>
        <taxon>Eukaryota</taxon>
        <taxon>Fungi</taxon>
        <taxon>Dikarya</taxon>
        <taxon>Basidiomycota</taxon>
        <taxon>Agaricomycotina</taxon>
        <taxon>Agaricomycetes</taxon>
        <taxon>Thelephorales</taxon>
        <taxon>Thelephoraceae</taxon>
        <taxon>Thelephora</taxon>
    </lineage>
</organism>
<dbReference type="SMART" id="SM00262">
    <property type="entry name" value="GEL"/>
    <property type="match status" value="1"/>
</dbReference>
<dbReference type="EMBL" id="WIUZ02000001">
    <property type="protein sequence ID" value="KAF9792515.1"/>
    <property type="molecule type" value="Genomic_DNA"/>
</dbReference>
<reference evidence="2" key="1">
    <citation type="journal article" date="2020" name="Nat. Commun.">
        <title>Large-scale genome sequencing of mycorrhizal fungi provides insights into the early evolution of symbiotic traits.</title>
        <authorList>
            <person name="Miyauchi S."/>
            <person name="Kiss E."/>
            <person name="Kuo A."/>
            <person name="Drula E."/>
            <person name="Kohler A."/>
            <person name="Sanchez-Garcia M."/>
            <person name="Morin E."/>
            <person name="Andreopoulos B."/>
            <person name="Barry K.W."/>
            <person name="Bonito G."/>
            <person name="Buee M."/>
            <person name="Carver A."/>
            <person name="Chen C."/>
            <person name="Cichocki N."/>
            <person name="Clum A."/>
            <person name="Culley D."/>
            <person name="Crous P.W."/>
            <person name="Fauchery L."/>
            <person name="Girlanda M."/>
            <person name="Hayes R.D."/>
            <person name="Keri Z."/>
            <person name="LaButti K."/>
            <person name="Lipzen A."/>
            <person name="Lombard V."/>
            <person name="Magnuson J."/>
            <person name="Maillard F."/>
            <person name="Murat C."/>
            <person name="Nolan M."/>
            <person name="Ohm R.A."/>
            <person name="Pangilinan J."/>
            <person name="Pereira M.F."/>
            <person name="Perotto S."/>
            <person name="Peter M."/>
            <person name="Pfister S."/>
            <person name="Riley R."/>
            <person name="Sitrit Y."/>
            <person name="Stielow J.B."/>
            <person name="Szollosi G."/>
            <person name="Zifcakova L."/>
            <person name="Stursova M."/>
            <person name="Spatafora J.W."/>
            <person name="Tedersoo L."/>
            <person name="Vaario L.M."/>
            <person name="Yamada A."/>
            <person name="Yan M."/>
            <person name="Wang P."/>
            <person name="Xu J."/>
            <person name="Bruns T."/>
            <person name="Baldrian P."/>
            <person name="Vilgalys R."/>
            <person name="Dunand C."/>
            <person name="Henrissat B."/>
            <person name="Grigoriev I.V."/>
            <person name="Hibbett D."/>
            <person name="Nagy L.G."/>
            <person name="Martin F.M."/>
        </authorList>
    </citation>
    <scope>NUCLEOTIDE SEQUENCE</scope>
    <source>
        <strain evidence="2">UH-Tt-Lm1</strain>
    </source>
</reference>
<feature type="compositionally biased region" description="Low complexity" evidence="1">
    <location>
        <begin position="371"/>
        <end position="391"/>
    </location>
</feature>
<dbReference type="OrthoDB" id="6375767at2759"/>
<feature type="compositionally biased region" description="Polar residues" evidence="1">
    <location>
        <begin position="284"/>
        <end position="306"/>
    </location>
</feature>
<evidence type="ECO:0000256" key="1">
    <source>
        <dbReference type="SAM" id="MobiDB-lite"/>
    </source>
</evidence>
<feature type="compositionally biased region" description="Low complexity" evidence="1">
    <location>
        <begin position="493"/>
        <end position="508"/>
    </location>
</feature>
<accession>A0A9P6HQC6</accession>
<name>A0A9P6HQC6_9AGAM</name>
<dbReference type="GO" id="GO:0051015">
    <property type="term" value="F:actin filament binding"/>
    <property type="evidence" value="ECO:0007669"/>
    <property type="project" value="InterPro"/>
</dbReference>
<dbReference type="Proteomes" id="UP000736335">
    <property type="component" value="Unassembled WGS sequence"/>
</dbReference>
<feature type="compositionally biased region" description="Polar residues" evidence="1">
    <location>
        <begin position="608"/>
        <end position="621"/>
    </location>
</feature>
<dbReference type="Gene3D" id="3.40.20.10">
    <property type="entry name" value="Severin"/>
    <property type="match status" value="1"/>
</dbReference>
<gene>
    <name evidence="2" type="ORF">BJ322DRAFT_52505</name>
</gene>
<feature type="compositionally biased region" description="Low complexity" evidence="1">
    <location>
        <begin position="729"/>
        <end position="739"/>
    </location>
</feature>
<proteinExistence type="predicted"/>
<feature type="compositionally biased region" description="Basic and acidic residues" evidence="1">
    <location>
        <begin position="85"/>
        <end position="103"/>
    </location>
</feature>
<feature type="compositionally biased region" description="Polar residues" evidence="1">
    <location>
        <begin position="140"/>
        <end position="154"/>
    </location>
</feature>
<dbReference type="InterPro" id="IPR007122">
    <property type="entry name" value="Villin/Gelsolin"/>
</dbReference>
<feature type="compositionally biased region" description="Basic and acidic residues" evidence="1">
    <location>
        <begin position="260"/>
        <end position="272"/>
    </location>
</feature>
<feature type="compositionally biased region" description="Low complexity" evidence="1">
    <location>
        <begin position="816"/>
        <end position="826"/>
    </location>
</feature>
<dbReference type="InterPro" id="IPR029006">
    <property type="entry name" value="ADF-H/Gelsolin-like_dom_sf"/>
</dbReference>
<feature type="compositionally biased region" description="Basic and acidic residues" evidence="1">
    <location>
        <begin position="953"/>
        <end position="981"/>
    </location>
</feature>
<evidence type="ECO:0000313" key="2">
    <source>
        <dbReference type="EMBL" id="KAF9792515.1"/>
    </source>
</evidence>
<feature type="compositionally biased region" description="Basic and acidic residues" evidence="1">
    <location>
        <begin position="474"/>
        <end position="490"/>
    </location>
</feature>
<feature type="compositionally biased region" description="Polar residues" evidence="1">
    <location>
        <begin position="60"/>
        <end position="75"/>
    </location>
</feature>
<feature type="compositionally biased region" description="Polar residues" evidence="1">
    <location>
        <begin position="350"/>
        <end position="367"/>
    </location>
</feature>